<proteinExistence type="predicted"/>
<dbReference type="KEGG" id="agv:OJF2_49910"/>
<evidence type="ECO:0000256" key="1">
    <source>
        <dbReference type="SAM" id="Phobius"/>
    </source>
</evidence>
<dbReference type="RefSeq" id="WP_148596115.1">
    <property type="nucleotide sequence ID" value="NZ_CP042997.1"/>
</dbReference>
<protein>
    <recommendedName>
        <fullName evidence="4">DUF4126 domain-containing protein</fullName>
    </recommendedName>
</protein>
<gene>
    <name evidence="2" type="ORF">OJF2_49910</name>
</gene>
<dbReference type="EMBL" id="CP042997">
    <property type="protein sequence ID" value="QEH36427.1"/>
    <property type="molecule type" value="Genomic_DNA"/>
</dbReference>
<evidence type="ECO:0000313" key="3">
    <source>
        <dbReference type="Proteomes" id="UP000324233"/>
    </source>
</evidence>
<keyword evidence="3" id="KW-1185">Reference proteome</keyword>
<dbReference type="AlphaFoldDB" id="A0A5B9W7V6"/>
<keyword evidence="1" id="KW-1133">Transmembrane helix</keyword>
<keyword evidence="1" id="KW-0812">Transmembrane</keyword>
<feature type="transmembrane region" description="Helical" evidence="1">
    <location>
        <begin position="91"/>
        <end position="113"/>
    </location>
</feature>
<sequence>MTSPKTPFERAMALAALSGFKVALGPAFLAAKRRSPSTGTWALAALGEMFLDKVGIFPPRYRPALMIPHALSGAYVAREAMKEEGVHDPSIPVLGAVVAAGVACVAPLARIALNRGLGMPDAFLGLGEDYLALNLGSEATGVSLGQVSEITRDAVEDLRGQIAPSLPSIPNLPVGTGRG</sequence>
<dbReference type="OrthoDB" id="280216at2"/>
<name>A0A5B9W7V6_9BACT</name>
<dbReference type="Proteomes" id="UP000324233">
    <property type="component" value="Chromosome"/>
</dbReference>
<organism evidence="2 3">
    <name type="scientific">Aquisphaera giovannonii</name>
    <dbReference type="NCBI Taxonomy" id="406548"/>
    <lineage>
        <taxon>Bacteria</taxon>
        <taxon>Pseudomonadati</taxon>
        <taxon>Planctomycetota</taxon>
        <taxon>Planctomycetia</taxon>
        <taxon>Isosphaerales</taxon>
        <taxon>Isosphaeraceae</taxon>
        <taxon>Aquisphaera</taxon>
    </lineage>
</organism>
<evidence type="ECO:0008006" key="4">
    <source>
        <dbReference type="Google" id="ProtNLM"/>
    </source>
</evidence>
<evidence type="ECO:0000313" key="2">
    <source>
        <dbReference type="EMBL" id="QEH36427.1"/>
    </source>
</evidence>
<keyword evidence="1" id="KW-0472">Membrane</keyword>
<reference evidence="2 3" key="1">
    <citation type="submission" date="2019-08" db="EMBL/GenBank/DDBJ databases">
        <title>Deep-cultivation of Planctomycetes and their phenomic and genomic characterization uncovers novel biology.</title>
        <authorList>
            <person name="Wiegand S."/>
            <person name="Jogler M."/>
            <person name="Boedeker C."/>
            <person name="Pinto D."/>
            <person name="Vollmers J."/>
            <person name="Rivas-Marin E."/>
            <person name="Kohn T."/>
            <person name="Peeters S.H."/>
            <person name="Heuer A."/>
            <person name="Rast P."/>
            <person name="Oberbeckmann S."/>
            <person name="Bunk B."/>
            <person name="Jeske O."/>
            <person name="Meyerdierks A."/>
            <person name="Storesund J.E."/>
            <person name="Kallscheuer N."/>
            <person name="Luecker S."/>
            <person name="Lage O.M."/>
            <person name="Pohl T."/>
            <person name="Merkel B.J."/>
            <person name="Hornburger P."/>
            <person name="Mueller R.-W."/>
            <person name="Bruemmer F."/>
            <person name="Labrenz M."/>
            <person name="Spormann A.M."/>
            <person name="Op den Camp H."/>
            <person name="Overmann J."/>
            <person name="Amann R."/>
            <person name="Jetten M.S.M."/>
            <person name="Mascher T."/>
            <person name="Medema M.H."/>
            <person name="Devos D.P."/>
            <person name="Kaster A.-K."/>
            <person name="Ovreas L."/>
            <person name="Rohde M."/>
            <person name="Galperin M.Y."/>
            <person name="Jogler C."/>
        </authorList>
    </citation>
    <scope>NUCLEOTIDE SEQUENCE [LARGE SCALE GENOMIC DNA]</scope>
    <source>
        <strain evidence="2 3">OJF2</strain>
    </source>
</reference>
<accession>A0A5B9W7V6</accession>